<evidence type="ECO:0000256" key="1">
    <source>
        <dbReference type="ARBA" id="ARBA00022630"/>
    </source>
</evidence>
<reference evidence="5 6" key="1">
    <citation type="submission" date="2018-08" db="EMBL/GenBank/DDBJ databases">
        <title>Genetic Globetrotter - A new plasmid hitch-hiking vast phylogenetic and geographic distances.</title>
        <authorList>
            <person name="Vollmers J."/>
            <person name="Petersen J."/>
        </authorList>
    </citation>
    <scope>NUCLEOTIDE SEQUENCE [LARGE SCALE GENOMIC DNA]</scope>
    <source>
        <strain evidence="5 6">DSM 26383</strain>
    </source>
</reference>
<dbReference type="InterPro" id="IPR035965">
    <property type="entry name" value="PAS-like_dom_sf"/>
</dbReference>
<accession>A0A5P3ACM3</accession>
<dbReference type="SUPFAM" id="SSF55785">
    <property type="entry name" value="PYP-like sensor domain (PAS domain)"/>
    <property type="match status" value="1"/>
</dbReference>
<gene>
    <name evidence="5" type="ORF">RIdsm_02871</name>
</gene>
<evidence type="ECO:0000259" key="4">
    <source>
        <dbReference type="PROSITE" id="PS50112"/>
    </source>
</evidence>
<evidence type="ECO:0000256" key="3">
    <source>
        <dbReference type="ARBA" id="ARBA00022991"/>
    </source>
</evidence>
<evidence type="ECO:0000313" key="6">
    <source>
        <dbReference type="Proteomes" id="UP000325785"/>
    </source>
</evidence>
<sequence>MKEMSSKQDLPPALHDYIQKSGVALAVSTTEGDAPLTAVNGAFCTLTGYTEDEVTGQNCRFLQGPETTEEERQPLHDFVHGKGGDNGRFPILNYRKDGSKFRNFVFMSRLYDSAGQARLILASQFDMTSAMQRSEITKNDARLSQALTDVEQIGREYGYAMMGSAQLIADSVATLARMSFTDPR</sequence>
<proteinExistence type="predicted"/>
<evidence type="ECO:0000313" key="5">
    <source>
        <dbReference type="EMBL" id="QEW27062.1"/>
    </source>
</evidence>
<dbReference type="AlphaFoldDB" id="A0A5P3ACM3"/>
<keyword evidence="3" id="KW-0157">Chromophore</keyword>
<name>A0A5P3ACM3_9RHOB</name>
<dbReference type="PANTHER" id="PTHR47429">
    <property type="entry name" value="PROTEIN TWIN LOV 1"/>
    <property type="match status" value="1"/>
</dbReference>
<feature type="domain" description="PAS" evidence="4">
    <location>
        <begin position="33"/>
        <end position="82"/>
    </location>
</feature>
<dbReference type="Pfam" id="PF13426">
    <property type="entry name" value="PAS_9"/>
    <property type="match status" value="1"/>
</dbReference>
<keyword evidence="1" id="KW-0285">Flavoprotein</keyword>
<dbReference type="PANTHER" id="PTHR47429:SF2">
    <property type="entry name" value="PROTEIN TWIN LOV 1"/>
    <property type="match status" value="1"/>
</dbReference>
<dbReference type="InterPro" id="IPR000014">
    <property type="entry name" value="PAS"/>
</dbReference>
<organism evidence="5 6">
    <name type="scientific">Roseovarius indicus</name>
    <dbReference type="NCBI Taxonomy" id="540747"/>
    <lineage>
        <taxon>Bacteria</taxon>
        <taxon>Pseudomonadati</taxon>
        <taxon>Pseudomonadota</taxon>
        <taxon>Alphaproteobacteria</taxon>
        <taxon>Rhodobacterales</taxon>
        <taxon>Roseobacteraceae</taxon>
        <taxon>Roseovarius</taxon>
    </lineage>
</organism>
<dbReference type="KEGG" id="rid:RIdsm_02871"/>
<dbReference type="Proteomes" id="UP000325785">
    <property type="component" value="Chromosome"/>
</dbReference>
<evidence type="ECO:0000256" key="2">
    <source>
        <dbReference type="ARBA" id="ARBA00022643"/>
    </source>
</evidence>
<dbReference type="EMBL" id="CP031598">
    <property type="protein sequence ID" value="QEW27062.1"/>
    <property type="molecule type" value="Genomic_DNA"/>
</dbReference>
<dbReference type="Gene3D" id="3.30.450.20">
    <property type="entry name" value="PAS domain"/>
    <property type="match status" value="1"/>
</dbReference>
<dbReference type="NCBIfam" id="TIGR00229">
    <property type="entry name" value="sensory_box"/>
    <property type="match status" value="1"/>
</dbReference>
<keyword evidence="2" id="KW-0288">FMN</keyword>
<protein>
    <submittedName>
        <fullName evidence="5">Blue-light-activated protein</fullName>
    </submittedName>
</protein>
<dbReference type="CDD" id="cd00130">
    <property type="entry name" value="PAS"/>
    <property type="match status" value="1"/>
</dbReference>
<dbReference type="PROSITE" id="PS50112">
    <property type="entry name" value="PAS"/>
    <property type="match status" value="1"/>
</dbReference>